<organism evidence="2 3">
    <name type="scientific">Niabella yanshanensis</name>
    <dbReference type="NCBI Taxonomy" id="577386"/>
    <lineage>
        <taxon>Bacteria</taxon>
        <taxon>Pseudomonadati</taxon>
        <taxon>Bacteroidota</taxon>
        <taxon>Chitinophagia</taxon>
        <taxon>Chitinophagales</taxon>
        <taxon>Chitinophagaceae</taxon>
        <taxon>Niabella</taxon>
    </lineage>
</organism>
<dbReference type="EMBL" id="CP139960">
    <property type="protein sequence ID" value="WQD37053.1"/>
    <property type="molecule type" value="Genomic_DNA"/>
</dbReference>
<keyword evidence="3" id="KW-1185">Reference proteome</keyword>
<feature type="signal peptide" evidence="1">
    <location>
        <begin position="1"/>
        <end position="21"/>
    </location>
</feature>
<gene>
    <name evidence="2" type="ORF">U0035_15375</name>
</gene>
<proteinExistence type="predicted"/>
<keyword evidence="1" id="KW-0732">Signal</keyword>
<evidence type="ECO:0000313" key="2">
    <source>
        <dbReference type="EMBL" id="WQD37053.1"/>
    </source>
</evidence>
<dbReference type="Proteomes" id="UP001325680">
    <property type="component" value="Chromosome"/>
</dbReference>
<evidence type="ECO:0000313" key="3">
    <source>
        <dbReference type="Proteomes" id="UP001325680"/>
    </source>
</evidence>
<evidence type="ECO:0008006" key="4">
    <source>
        <dbReference type="Google" id="ProtNLM"/>
    </source>
</evidence>
<reference evidence="2 3" key="1">
    <citation type="submission" date="2023-12" db="EMBL/GenBank/DDBJ databases">
        <title>Genome sequencing and assembly of bacterial species from a model synthetic community.</title>
        <authorList>
            <person name="Hogle S.L."/>
        </authorList>
    </citation>
    <scope>NUCLEOTIDE SEQUENCE [LARGE SCALE GENOMIC DNA]</scope>
    <source>
        <strain evidence="2 3">HAMBI_3031</strain>
    </source>
</reference>
<name>A0ABZ0W1C1_9BACT</name>
<evidence type="ECO:0000256" key="1">
    <source>
        <dbReference type="SAM" id="SignalP"/>
    </source>
</evidence>
<sequence length="337" mass="36121">MLLKNKCLLAFLSLTTTYCFAQEPVANHVHLGIVTPISTQGRQAGDISPSFALQALQGVNYNNKGAAIAGLYTKLYGSNKGVLISGLANQVRESNKGVSIAGLYNGAENGRGIQIAGLHNQKQGNGFIQISGLSNCSSYELLQIAGLVNVAKNADVQIAGLMNVARSVKGVQIAGLINIADSSDYPIGFLNIIKNGEQQIGIQVYDDASANIVLRTGGRKTYGILGLGAGSELKKTVLQMEAGIGYRIPLSQKLRINAEAVSIAKTDFTFYKHTESLRALLGYKLTPAIEVTLGPSINTYKYSDSKLFSDNYIWKYRDDEYSFALTLGATAGVHFNL</sequence>
<feature type="chain" id="PRO_5045506096" description="PorV/PorQ family protein" evidence="1">
    <location>
        <begin position="22"/>
        <end position="337"/>
    </location>
</feature>
<accession>A0ABZ0W1C1</accession>
<dbReference type="RefSeq" id="WP_114791856.1">
    <property type="nucleotide sequence ID" value="NZ_CP139960.1"/>
</dbReference>
<protein>
    <recommendedName>
        <fullName evidence="4">PorV/PorQ family protein</fullName>
    </recommendedName>
</protein>